<dbReference type="SMART" id="SM00980">
    <property type="entry name" value="THAP"/>
    <property type="match status" value="1"/>
</dbReference>
<keyword evidence="5" id="KW-0862">Zinc</keyword>
<keyword evidence="6" id="KW-0805">Transcription regulation</keyword>
<comment type="similarity">
    <text evidence="2">Belongs to the THAP1 family.</text>
</comment>
<evidence type="ECO:0000256" key="2">
    <source>
        <dbReference type="ARBA" id="ARBA00006177"/>
    </source>
</evidence>
<dbReference type="Proteomes" id="UP001148838">
    <property type="component" value="Unassembled WGS sequence"/>
</dbReference>
<dbReference type="InterPro" id="IPR048365">
    <property type="entry name" value="TNP-like_RNaseH_N"/>
</dbReference>
<keyword evidence="4 12" id="KW-0863">Zinc-finger</keyword>
<keyword evidence="7 13" id="KW-0175">Coiled coil</keyword>
<feature type="coiled-coil region" evidence="13">
    <location>
        <begin position="158"/>
        <end position="185"/>
    </location>
</feature>
<evidence type="ECO:0000256" key="11">
    <source>
        <dbReference type="ARBA" id="ARBA00023306"/>
    </source>
</evidence>
<proteinExistence type="inferred from homology"/>
<organism evidence="15 16">
    <name type="scientific">Periplaneta americana</name>
    <name type="common">American cockroach</name>
    <name type="synonym">Blatta americana</name>
    <dbReference type="NCBI Taxonomy" id="6978"/>
    <lineage>
        <taxon>Eukaryota</taxon>
        <taxon>Metazoa</taxon>
        <taxon>Ecdysozoa</taxon>
        <taxon>Arthropoda</taxon>
        <taxon>Hexapoda</taxon>
        <taxon>Insecta</taxon>
        <taxon>Pterygota</taxon>
        <taxon>Neoptera</taxon>
        <taxon>Polyneoptera</taxon>
        <taxon>Dictyoptera</taxon>
        <taxon>Blattodea</taxon>
        <taxon>Blattoidea</taxon>
        <taxon>Blattidae</taxon>
        <taxon>Blattinae</taxon>
        <taxon>Periplaneta</taxon>
    </lineage>
</organism>
<evidence type="ECO:0000256" key="3">
    <source>
        <dbReference type="ARBA" id="ARBA00022723"/>
    </source>
</evidence>
<dbReference type="InterPro" id="IPR021896">
    <property type="entry name" value="THAP9-like_HTH"/>
</dbReference>
<accession>A0ABQ8RVS1</accession>
<evidence type="ECO:0000256" key="10">
    <source>
        <dbReference type="ARBA" id="ARBA00023242"/>
    </source>
</evidence>
<keyword evidence="11" id="KW-0131">Cell cycle</keyword>
<comment type="caution">
    <text evidence="15">The sequence shown here is derived from an EMBL/GenBank/DDBJ whole genome shotgun (WGS) entry which is preliminary data.</text>
</comment>
<dbReference type="SUPFAM" id="SSF57716">
    <property type="entry name" value="Glucocorticoid receptor-like (DNA-binding domain)"/>
    <property type="match status" value="1"/>
</dbReference>
<dbReference type="PROSITE" id="PS50950">
    <property type="entry name" value="ZF_THAP"/>
    <property type="match status" value="1"/>
</dbReference>
<dbReference type="PANTHER" id="PTHR46600:SF1">
    <property type="entry name" value="THAP DOMAIN-CONTAINING PROTEIN 1"/>
    <property type="match status" value="1"/>
</dbReference>
<dbReference type="Pfam" id="PF12017">
    <property type="entry name" value="Tnp_P_element"/>
    <property type="match status" value="1"/>
</dbReference>
<keyword evidence="3" id="KW-0479">Metal-binding</keyword>
<dbReference type="Gene3D" id="6.20.210.20">
    <property type="entry name" value="THAP domain"/>
    <property type="match status" value="1"/>
</dbReference>
<keyword evidence="8 12" id="KW-0238">DNA-binding</keyword>
<evidence type="ECO:0000256" key="8">
    <source>
        <dbReference type="ARBA" id="ARBA00023125"/>
    </source>
</evidence>
<evidence type="ECO:0000259" key="14">
    <source>
        <dbReference type="PROSITE" id="PS50950"/>
    </source>
</evidence>
<evidence type="ECO:0000313" key="15">
    <source>
        <dbReference type="EMBL" id="KAJ4425819.1"/>
    </source>
</evidence>
<keyword evidence="16" id="KW-1185">Reference proteome</keyword>
<evidence type="ECO:0000256" key="1">
    <source>
        <dbReference type="ARBA" id="ARBA00004642"/>
    </source>
</evidence>
<name>A0ABQ8RVS1_PERAM</name>
<evidence type="ECO:0000313" key="16">
    <source>
        <dbReference type="Proteomes" id="UP001148838"/>
    </source>
</evidence>
<evidence type="ECO:0000256" key="7">
    <source>
        <dbReference type="ARBA" id="ARBA00023054"/>
    </source>
</evidence>
<dbReference type="Pfam" id="PF21787">
    <property type="entry name" value="TNP-like_RNaseH_N"/>
    <property type="match status" value="1"/>
</dbReference>
<dbReference type="InterPro" id="IPR026516">
    <property type="entry name" value="THAP1/10"/>
</dbReference>
<comment type="subcellular location">
    <subcellularLocation>
        <location evidence="1">Nucleus</location>
        <location evidence="1">Nucleoplasm</location>
    </subcellularLocation>
</comment>
<dbReference type="InterPro" id="IPR006612">
    <property type="entry name" value="THAP_Znf"/>
</dbReference>
<evidence type="ECO:0000256" key="5">
    <source>
        <dbReference type="ARBA" id="ARBA00022833"/>
    </source>
</evidence>
<reference evidence="15 16" key="1">
    <citation type="journal article" date="2022" name="Allergy">
        <title>Genome assembly and annotation of Periplaneta americana reveal a comprehensive cockroach allergen profile.</title>
        <authorList>
            <person name="Wang L."/>
            <person name="Xiong Q."/>
            <person name="Saelim N."/>
            <person name="Wang L."/>
            <person name="Nong W."/>
            <person name="Wan A.T."/>
            <person name="Shi M."/>
            <person name="Liu X."/>
            <person name="Cao Q."/>
            <person name="Hui J.H.L."/>
            <person name="Sookrung N."/>
            <person name="Leung T.F."/>
            <person name="Tungtrongchitr A."/>
            <person name="Tsui S.K.W."/>
        </authorList>
    </citation>
    <scope>NUCLEOTIDE SEQUENCE [LARGE SCALE GENOMIC DNA]</scope>
    <source>
        <strain evidence="15">PWHHKU_190912</strain>
    </source>
</reference>
<protein>
    <recommendedName>
        <fullName evidence="14">THAP-type domain-containing protein</fullName>
    </recommendedName>
</protein>
<evidence type="ECO:0000256" key="9">
    <source>
        <dbReference type="ARBA" id="ARBA00023163"/>
    </source>
</evidence>
<keyword evidence="9" id="KW-0804">Transcription</keyword>
<evidence type="ECO:0000256" key="6">
    <source>
        <dbReference type="ARBA" id="ARBA00023015"/>
    </source>
</evidence>
<dbReference type="SMART" id="SM00692">
    <property type="entry name" value="DM3"/>
    <property type="match status" value="1"/>
</dbReference>
<feature type="domain" description="THAP-type" evidence="14">
    <location>
        <begin position="1"/>
        <end position="82"/>
    </location>
</feature>
<dbReference type="InterPro" id="IPR038441">
    <property type="entry name" value="THAP_Znf_sf"/>
</dbReference>
<dbReference type="PANTHER" id="PTHR46600">
    <property type="entry name" value="THAP DOMAIN-CONTAINING"/>
    <property type="match status" value="1"/>
</dbReference>
<dbReference type="EMBL" id="JAJSOF020000041">
    <property type="protein sequence ID" value="KAJ4425819.1"/>
    <property type="molecule type" value="Genomic_DNA"/>
</dbReference>
<gene>
    <name evidence="15" type="ORF">ANN_27445</name>
</gene>
<evidence type="ECO:0000256" key="13">
    <source>
        <dbReference type="SAM" id="Coils"/>
    </source>
</evidence>
<keyword evidence="10" id="KW-0539">Nucleus</keyword>
<evidence type="ECO:0000256" key="4">
    <source>
        <dbReference type="ARBA" id="ARBA00022771"/>
    </source>
</evidence>
<sequence>MPNCCVPFCTNERGKTKGISFHEFPVDEDLKDKWLKAISRDKFVPNSYSDSSLVCSEHFTISDYTPNLKRKVLKRGSVPSKFPNYPAHKVPPVLKPRRSIVRHNLEENTKKHKRSNSPQEEEDFIADTTEYKSTDVQTDEDFDSKFKSLEKENRALKTKNLNHKLARVDQNLRKLSDRAEYLENNEYHTNLESILSEENHSKKTILLHDIIVNYNKKTPRWSEETVKQCVIWQYCSPKGYKYAREYILTLPSTRTLSRFVGDVSLETGVALLIKSRLTAEASSLKKAELLCSLVVDEMSIKQQLQYDNKLDSFFGNVIIS</sequence>
<evidence type="ECO:0000256" key="12">
    <source>
        <dbReference type="PROSITE-ProRule" id="PRU00309"/>
    </source>
</evidence>
<dbReference type="Pfam" id="PF05485">
    <property type="entry name" value="THAP"/>
    <property type="match status" value="1"/>
</dbReference>